<organism evidence="2 3">
    <name type="scientific">Chloropicon roscoffensis</name>
    <dbReference type="NCBI Taxonomy" id="1461544"/>
    <lineage>
        <taxon>Eukaryota</taxon>
        <taxon>Viridiplantae</taxon>
        <taxon>Chlorophyta</taxon>
        <taxon>Chloropicophyceae</taxon>
        <taxon>Chloropicales</taxon>
        <taxon>Chloropicaceae</taxon>
        <taxon>Chloropicon</taxon>
    </lineage>
</organism>
<feature type="compositionally biased region" description="Basic and acidic residues" evidence="1">
    <location>
        <begin position="100"/>
        <end position="111"/>
    </location>
</feature>
<dbReference type="AlphaFoldDB" id="A0AAX4P527"/>
<name>A0AAX4P527_9CHLO</name>
<accession>A0AAX4P527</accession>
<keyword evidence="3" id="KW-1185">Reference proteome</keyword>
<feature type="region of interest" description="Disordered" evidence="1">
    <location>
        <begin position="28"/>
        <end position="70"/>
    </location>
</feature>
<evidence type="ECO:0000313" key="2">
    <source>
        <dbReference type="EMBL" id="WZN61181.1"/>
    </source>
</evidence>
<evidence type="ECO:0000313" key="3">
    <source>
        <dbReference type="Proteomes" id="UP001472866"/>
    </source>
</evidence>
<evidence type="ECO:0000256" key="1">
    <source>
        <dbReference type="SAM" id="MobiDB-lite"/>
    </source>
</evidence>
<feature type="region of interest" description="Disordered" evidence="1">
    <location>
        <begin position="92"/>
        <end position="149"/>
    </location>
</feature>
<dbReference type="Proteomes" id="UP001472866">
    <property type="component" value="Chromosome 04"/>
</dbReference>
<protein>
    <submittedName>
        <fullName evidence="2">Uncharacterized protein</fullName>
    </submittedName>
</protein>
<proteinExistence type="predicted"/>
<feature type="compositionally biased region" description="Basic and acidic residues" evidence="1">
    <location>
        <begin position="238"/>
        <end position="256"/>
    </location>
</feature>
<feature type="compositionally biased region" description="Low complexity" evidence="1">
    <location>
        <begin position="228"/>
        <end position="237"/>
    </location>
</feature>
<feature type="compositionally biased region" description="Basic residues" evidence="1">
    <location>
        <begin position="112"/>
        <end position="124"/>
    </location>
</feature>
<dbReference type="EMBL" id="CP151504">
    <property type="protein sequence ID" value="WZN61181.1"/>
    <property type="molecule type" value="Genomic_DNA"/>
</dbReference>
<gene>
    <name evidence="2" type="ORF">HKI87_04g27150</name>
</gene>
<feature type="compositionally biased region" description="Gly residues" evidence="1">
    <location>
        <begin position="182"/>
        <end position="193"/>
    </location>
</feature>
<sequence length="465" mass="50504">MEVGVLRTHHRGGVMTPWRPYVLLRNSPNTPTRTLRRWKPGTTAGAARENNKNNTNSPVEYEGEGEGEALSFEVPTVTVRSTSRTSVWRQINDDDEEEERDVRTGEGDLQARRHGVRRRRRKRSGERPRDGSEVEEVEEVESVSPPAPAPAPIAASHPLGARLALFVAVAVATAALATRGFKPGGDRSGGNGKGNAKSPLSIDTGEVVERQASGGGDRPTVPADEPKAPSSSSSSAADADRLRRELDAARDLHEAQTSEASEQLAYAREELVGARRESERLRGELADAKRRLAEREREVVRLEARVMEGEREGEGRSAAPWAEGVAAEVRREQEEAILARERDSGAALAELRRATDLAFEAARAAASPREGGEVAERGGEASLDDRAASFGTDLSRDLLRAELDHLEGVNGALHALLETTQDRHAKQATEFYFKTLELKCELARLQFEAGQTLGEGRQAQAPSSS</sequence>
<reference evidence="2 3" key="1">
    <citation type="submission" date="2024-03" db="EMBL/GenBank/DDBJ databases">
        <title>Complete genome sequence of the green alga Chloropicon roscoffensis RCC1871.</title>
        <authorList>
            <person name="Lemieux C."/>
            <person name="Pombert J.-F."/>
            <person name="Otis C."/>
            <person name="Turmel M."/>
        </authorList>
    </citation>
    <scope>NUCLEOTIDE SEQUENCE [LARGE SCALE GENOMIC DNA]</scope>
    <source>
        <strain evidence="2 3">RCC1871</strain>
    </source>
</reference>
<feature type="region of interest" description="Disordered" evidence="1">
    <location>
        <begin position="179"/>
        <end position="264"/>
    </location>
</feature>